<accession>A0A565ALY5</accession>
<dbReference type="Proteomes" id="UP000489600">
    <property type="component" value="Unassembled WGS sequence"/>
</dbReference>
<keyword evidence="3" id="KW-1185">Reference proteome</keyword>
<dbReference type="InterPro" id="IPR028015">
    <property type="entry name" value="CCDC84-like"/>
</dbReference>
<evidence type="ECO:0008006" key="4">
    <source>
        <dbReference type="Google" id="ProtNLM"/>
    </source>
</evidence>
<dbReference type="PANTHER" id="PTHR31198">
    <property type="entry name" value="COILED-COIL DOMAIN-CONTAINING PROTEIN 84"/>
    <property type="match status" value="1"/>
</dbReference>
<evidence type="ECO:0000313" key="3">
    <source>
        <dbReference type="Proteomes" id="UP000489600"/>
    </source>
</evidence>
<dbReference type="OrthoDB" id="1892805at2759"/>
<feature type="compositionally biased region" description="Basic and acidic residues" evidence="1">
    <location>
        <begin position="383"/>
        <end position="395"/>
    </location>
</feature>
<dbReference type="PANTHER" id="PTHR31198:SF1">
    <property type="entry name" value="CENTROSOMAL AT-AC SPLICING FACTOR"/>
    <property type="match status" value="1"/>
</dbReference>
<proteinExistence type="predicted"/>
<dbReference type="AlphaFoldDB" id="A0A565ALY5"/>
<feature type="region of interest" description="Disordered" evidence="1">
    <location>
        <begin position="291"/>
        <end position="311"/>
    </location>
</feature>
<gene>
    <name evidence="2" type="ORF">ANE_LOCUS851</name>
</gene>
<feature type="region of interest" description="Disordered" evidence="1">
    <location>
        <begin position="382"/>
        <end position="427"/>
    </location>
</feature>
<protein>
    <recommendedName>
        <fullName evidence="4">TITAN-like protein</fullName>
    </recommendedName>
</protein>
<sequence length="427" mass="48271">MMKPSKKSEIEFCNVCRLHHDQGPRHKYFPRHKDFLSAFLGRFRSKLADVRFFLRNPILLRPQEESQNRVWCVFCDHDIVELGSSFACSKAINHFASSDHLKNVKQFLWKHGPAMDCIEDFRISEADVAKWGKKCQSLSNEDASSYKGSSGQLSGTSNDIHNKLAFETMDRIENVPTHHINSHLSNDVKPLQYNTYECQISHSGLPGVTQYGSYPNMDASHFPLSVDPLSHLPGNGFDKHSIPCRSKNYSGNGNYSTQENNPMCQDKKQVVGSYSSPGVVGMTSISSLHSSYDSGNVHSGAPPPWLDTNDGNVSNVQLNQSETSSFQKKIAGKTCKLNPKRVGAAWAERRKIEIEMEKRGLEMNSNTDADWLPNFGRVWQSGTRKESRKEFEKEKRKLVKTDSISIEPEPVQIQPYISKRARRESGE</sequence>
<evidence type="ECO:0000256" key="1">
    <source>
        <dbReference type="SAM" id="MobiDB-lite"/>
    </source>
</evidence>
<organism evidence="2 3">
    <name type="scientific">Arabis nemorensis</name>
    <dbReference type="NCBI Taxonomy" id="586526"/>
    <lineage>
        <taxon>Eukaryota</taxon>
        <taxon>Viridiplantae</taxon>
        <taxon>Streptophyta</taxon>
        <taxon>Embryophyta</taxon>
        <taxon>Tracheophyta</taxon>
        <taxon>Spermatophyta</taxon>
        <taxon>Magnoliopsida</taxon>
        <taxon>eudicotyledons</taxon>
        <taxon>Gunneridae</taxon>
        <taxon>Pentapetalae</taxon>
        <taxon>rosids</taxon>
        <taxon>malvids</taxon>
        <taxon>Brassicales</taxon>
        <taxon>Brassicaceae</taxon>
        <taxon>Arabideae</taxon>
        <taxon>Arabis</taxon>
    </lineage>
</organism>
<name>A0A565ALY5_9BRAS</name>
<reference evidence="2" key="1">
    <citation type="submission" date="2019-07" db="EMBL/GenBank/DDBJ databases">
        <authorList>
            <person name="Dittberner H."/>
        </authorList>
    </citation>
    <scope>NUCLEOTIDE SEQUENCE [LARGE SCALE GENOMIC DNA]</scope>
</reference>
<comment type="caution">
    <text evidence="2">The sequence shown here is derived from an EMBL/GenBank/DDBJ whole genome shotgun (WGS) entry which is preliminary data.</text>
</comment>
<dbReference type="EMBL" id="CABITT030000001">
    <property type="protein sequence ID" value="VVA90406.1"/>
    <property type="molecule type" value="Genomic_DNA"/>
</dbReference>
<dbReference type="Pfam" id="PF14968">
    <property type="entry name" value="CCDC84"/>
    <property type="match status" value="1"/>
</dbReference>
<evidence type="ECO:0000313" key="2">
    <source>
        <dbReference type="EMBL" id="VVA90406.1"/>
    </source>
</evidence>